<reference evidence="2 3" key="1">
    <citation type="submission" date="2020-09" db="EMBL/GenBank/DDBJ databases">
        <title>Genome sequence of the banana aphid, Pentalonia nigronervosa Coquerel (Hemiptera: Aphididae) and its symbionts.</title>
        <authorList>
            <person name="Mathers T.C."/>
            <person name="Mugford S.T."/>
            <person name="Hogenhout S.A."/>
            <person name="Tripathi L."/>
        </authorList>
    </citation>
    <scope>NUCLEOTIDE SEQUENCE [LARGE SCALE GENOMIC DNA]</scope>
    <source>
        <strain evidence="2">Ba4</strain>
    </source>
</reference>
<evidence type="ECO:0000313" key="3">
    <source>
        <dbReference type="Proteomes" id="UP000516346"/>
    </source>
</evidence>
<feature type="transmembrane region" description="Helical" evidence="1">
    <location>
        <begin position="30"/>
        <end position="51"/>
    </location>
</feature>
<sequence length="66" mass="7432">MFNYFRNVKIRKIFYGTRIPSQKKLLKLHVLPDSLTPLIALIIGILLPSSISNSTISFNSSNIQVA</sequence>
<dbReference type="Proteomes" id="UP000516346">
    <property type="component" value="Chromosome"/>
</dbReference>
<organism evidence="2 3">
    <name type="scientific">Buchnera aphidicola</name>
    <name type="common">Pentalonia nigronervosa</name>
    <dbReference type="NCBI Taxonomy" id="1309793"/>
    <lineage>
        <taxon>Bacteria</taxon>
        <taxon>Pseudomonadati</taxon>
        <taxon>Pseudomonadota</taxon>
        <taxon>Gammaproteobacteria</taxon>
        <taxon>Enterobacterales</taxon>
        <taxon>Erwiniaceae</taxon>
        <taxon>Buchnera</taxon>
    </lineage>
</organism>
<dbReference type="AlphaFoldDB" id="A0A7H1AZ92"/>
<dbReference type="EMBL" id="CP061275">
    <property type="protein sequence ID" value="QNS01797.1"/>
    <property type="molecule type" value="Genomic_DNA"/>
</dbReference>
<keyword evidence="1" id="KW-0472">Membrane</keyword>
<evidence type="ECO:0000256" key="1">
    <source>
        <dbReference type="SAM" id="Phobius"/>
    </source>
</evidence>
<gene>
    <name evidence="2" type="ORF">ICW73_02365</name>
</gene>
<keyword evidence="1" id="KW-1133">Transmembrane helix</keyword>
<proteinExistence type="predicted"/>
<name>A0A7H1AZ92_9GAMM</name>
<accession>A0A7H1AZ92</accession>
<protein>
    <submittedName>
        <fullName evidence="2">Uncharacterized protein</fullName>
    </submittedName>
</protein>
<evidence type="ECO:0000313" key="2">
    <source>
        <dbReference type="EMBL" id="QNS01797.1"/>
    </source>
</evidence>
<keyword evidence="1" id="KW-0812">Transmembrane</keyword>